<evidence type="ECO:0000256" key="1">
    <source>
        <dbReference type="SAM" id="MobiDB-lite"/>
    </source>
</evidence>
<dbReference type="AlphaFoldDB" id="A0A2W6ABJ3"/>
<feature type="region of interest" description="Disordered" evidence="1">
    <location>
        <begin position="1"/>
        <end position="86"/>
    </location>
</feature>
<feature type="transmembrane region" description="Helical" evidence="2">
    <location>
        <begin position="142"/>
        <end position="165"/>
    </location>
</feature>
<dbReference type="PANTHER" id="PTHR33371:SF4">
    <property type="entry name" value="INTERMEMBRANE PHOSPHOLIPID TRANSPORT SYSTEM BINDING PROTEIN MLAD"/>
    <property type="match status" value="1"/>
</dbReference>
<keyword evidence="2" id="KW-1133">Transmembrane helix</keyword>
<name>A0A2W6ABJ3_9BACT</name>
<evidence type="ECO:0000313" key="4">
    <source>
        <dbReference type="EMBL" id="PZR82658.1"/>
    </source>
</evidence>
<comment type="caution">
    <text evidence="4">The sequence shown here is derived from an EMBL/GenBank/DDBJ whole genome shotgun (WGS) entry which is preliminary data.</text>
</comment>
<protein>
    <recommendedName>
        <fullName evidence="3">Mce/MlaD domain-containing protein</fullName>
    </recommendedName>
</protein>
<proteinExistence type="predicted"/>
<evidence type="ECO:0000256" key="2">
    <source>
        <dbReference type="SAM" id="Phobius"/>
    </source>
</evidence>
<feature type="compositionally biased region" description="Basic and acidic residues" evidence="1">
    <location>
        <begin position="42"/>
        <end position="64"/>
    </location>
</feature>
<dbReference type="EMBL" id="QHBU01000062">
    <property type="protein sequence ID" value="PZR82658.1"/>
    <property type="molecule type" value="Genomic_DNA"/>
</dbReference>
<gene>
    <name evidence="4" type="ORF">DLM65_03435</name>
</gene>
<dbReference type="Pfam" id="PF02470">
    <property type="entry name" value="MlaD"/>
    <property type="match status" value="1"/>
</dbReference>
<dbReference type="InterPro" id="IPR052336">
    <property type="entry name" value="MlaD_Phospholipid_Transporter"/>
</dbReference>
<evidence type="ECO:0000313" key="5">
    <source>
        <dbReference type="Proteomes" id="UP000248724"/>
    </source>
</evidence>
<feature type="compositionally biased region" description="Basic and acidic residues" evidence="1">
    <location>
        <begin position="1"/>
        <end position="19"/>
    </location>
</feature>
<evidence type="ECO:0000259" key="3">
    <source>
        <dbReference type="Pfam" id="PF02470"/>
    </source>
</evidence>
<dbReference type="PANTHER" id="PTHR33371">
    <property type="entry name" value="INTERMEMBRANE PHOSPHOLIPID TRANSPORT SYSTEM BINDING PROTEIN MLAD-RELATED"/>
    <property type="match status" value="1"/>
</dbReference>
<accession>A0A2W6ABJ3</accession>
<dbReference type="InterPro" id="IPR003399">
    <property type="entry name" value="Mce/MlaD"/>
</dbReference>
<sequence>MGRRDGSARRPGTIDRRDSAAGGHTPAEPRPARHRRGRQPARHADPAARDSHPAELLPRPEHGHPGQPSPLPHRHPRCLPPPGQLLLRHRPQQQQPALLVGVLSELRQQLHQHRVADHPKFQRPQRQLGRGDGRLTVDRKRVYLNGGILAVFAVFCALVLEFLAINIGQPNPLASNYSLHAVFRDADGIPTAADVRVSGVGVGKVTAISHDPRSPGFSVVTIQISDTHSVPVYSNGFAKVRPKTLLGEKYVDLTVGSSASGEAIATGGYLPVAETGKDVSNDEIFNSFDATTRAQQQQVLAALDSATKGRAGDIQAILPQLQQVVANLTPVARVYEKDQPQTDQIFVQLNTIMQALADEHTQLAGFLANGNVALGAIAQKDQALVSTLQEASNVATELNTAMNPTIAQQRQALDELASTLASENNLLFDIVGPKCNGHPCGIDTVIAGTLNGQVAYPNDQLNVTSPNGEGVTGRWDSMFSEPGPAGPVAGQTSTGASTCSNPTVPTPNIPAKASGTCTLNIVLSFHCDTIAQTLAGFLAQLPTTGPVTQATIQAACQAATGHTFPALPVSTSGPSVPGMNTTAYLAGLFG</sequence>
<keyword evidence="2" id="KW-0812">Transmembrane</keyword>
<organism evidence="4 5">
    <name type="scientific">Candidatus Aeolococcus gillhamiae</name>
    <dbReference type="NCBI Taxonomy" id="3127015"/>
    <lineage>
        <taxon>Bacteria</taxon>
        <taxon>Bacillati</taxon>
        <taxon>Candidatus Dormiibacterota</taxon>
        <taxon>Candidatus Dormibacteria</taxon>
        <taxon>Candidatus Aeolococcales</taxon>
        <taxon>Candidatus Aeolococcaceae</taxon>
        <taxon>Candidatus Aeolococcus</taxon>
    </lineage>
</organism>
<feature type="domain" description="Mce/MlaD" evidence="3">
    <location>
        <begin position="176"/>
        <end position="255"/>
    </location>
</feature>
<reference evidence="4 5" key="1">
    <citation type="journal article" date="2017" name="Nature">
        <title>Atmospheric trace gases support primary production in Antarctic desert surface soil.</title>
        <authorList>
            <person name="Ji M."/>
            <person name="Greening C."/>
            <person name="Vanwonterghem I."/>
            <person name="Carere C.R."/>
            <person name="Bay S.K."/>
            <person name="Steen J.A."/>
            <person name="Montgomery K."/>
            <person name="Lines T."/>
            <person name="Beardall J."/>
            <person name="van Dorst J."/>
            <person name="Snape I."/>
            <person name="Stott M.B."/>
            <person name="Hugenholtz P."/>
            <person name="Ferrari B.C."/>
        </authorList>
    </citation>
    <scope>NUCLEOTIDE SEQUENCE [LARGE SCALE GENOMIC DNA]</scope>
    <source>
        <strain evidence="4">RRmetagenome_bin12</strain>
    </source>
</reference>
<keyword evidence="2" id="KW-0472">Membrane</keyword>
<dbReference type="Proteomes" id="UP000248724">
    <property type="component" value="Unassembled WGS sequence"/>
</dbReference>
<feature type="compositionally biased region" description="Basic residues" evidence="1">
    <location>
        <begin position="32"/>
        <end position="41"/>
    </location>
</feature>